<keyword evidence="5 10" id="KW-0863">Zinc-finger</keyword>
<evidence type="ECO:0000256" key="11">
    <source>
        <dbReference type="RuleBase" id="RU362092"/>
    </source>
</evidence>
<feature type="region of interest" description="Disordered" evidence="12">
    <location>
        <begin position="383"/>
        <end position="406"/>
    </location>
</feature>
<dbReference type="InterPro" id="IPR003601">
    <property type="entry name" value="Topo_IA_2"/>
</dbReference>
<evidence type="ECO:0000256" key="12">
    <source>
        <dbReference type="SAM" id="MobiDB-lite"/>
    </source>
</evidence>
<comment type="similarity">
    <text evidence="2 11">Belongs to the type IA topoisomerase family.</text>
</comment>
<proteinExistence type="inferred from homology"/>
<evidence type="ECO:0000256" key="1">
    <source>
        <dbReference type="ARBA" id="ARBA00000213"/>
    </source>
</evidence>
<evidence type="ECO:0000256" key="10">
    <source>
        <dbReference type="PROSITE-ProRule" id="PRU01343"/>
    </source>
</evidence>
<evidence type="ECO:0000259" key="13">
    <source>
        <dbReference type="PROSITE" id="PS50880"/>
    </source>
</evidence>
<dbReference type="FunFam" id="3.40.50.140:FF:000003">
    <property type="entry name" value="DNA topoisomerase"/>
    <property type="match status" value="1"/>
</dbReference>
<evidence type="ECO:0000256" key="7">
    <source>
        <dbReference type="ARBA" id="ARBA00023029"/>
    </source>
</evidence>
<evidence type="ECO:0000313" key="16">
    <source>
        <dbReference type="EMBL" id="EGZ29471.1"/>
    </source>
</evidence>
<feature type="compositionally biased region" description="Basic and acidic residues" evidence="12">
    <location>
        <begin position="635"/>
        <end position="652"/>
    </location>
</feature>
<dbReference type="InterPro" id="IPR010666">
    <property type="entry name" value="Znf_GRF"/>
</dbReference>
<dbReference type="InParanoid" id="G4YKY0"/>
<dbReference type="PANTHER" id="PTHR11390">
    <property type="entry name" value="PROKARYOTIC DNA TOPOISOMERASE"/>
    <property type="match status" value="1"/>
</dbReference>
<dbReference type="GO" id="GO:0003677">
    <property type="term" value="F:DNA binding"/>
    <property type="evidence" value="ECO:0007669"/>
    <property type="project" value="UniProtKB-KW"/>
</dbReference>
<comment type="catalytic activity">
    <reaction evidence="1 11">
        <text>ATP-independent breakage of single-stranded DNA, followed by passage and rejoining.</text>
        <dbReference type="EC" id="5.6.2.1"/>
    </reaction>
</comment>
<dbReference type="PROSITE" id="PS51999">
    <property type="entry name" value="ZF_GRF"/>
    <property type="match status" value="4"/>
</dbReference>
<dbReference type="OMA" id="MELAMGD"/>
<dbReference type="SMART" id="SM00437">
    <property type="entry name" value="TOP1Ac"/>
    <property type="match status" value="1"/>
</dbReference>
<keyword evidence="17" id="KW-1185">Reference proteome</keyword>
<feature type="domain" description="Topo IA-type catalytic" evidence="15">
    <location>
        <begin position="168"/>
        <end position="603"/>
    </location>
</feature>
<feature type="compositionally biased region" description="Polar residues" evidence="12">
    <location>
        <begin position="673"/>
        <end position="682"/>
    </location>
</feature>
<dbReference type="FunCoup" id="G4YKY0">
    <property type="interactions" value="512"/>
</dbReference>
<reference evidence="16 17" key="1">
    <citation type="journal article" date="2006" name="Science">
        <title>Phytophthora genome sequences uncover evolutionary origins and mechanisms of pathogenesis.</title>
        <authorList>
            <person name="Tyler B.M."/>
            <person name="Tripathy S."/>
            <person name="Zhang X."/>
            <person name="Dehal P."/>
            <person name="Jiang R.H."/>
            <person name="Aerts A."/>
            <person name="Arredondo F.D."/>
            <person name="Baxter L."/>
            <person name="Bensasson D."/>
            <person name="Beynon J.L."/>
            <person name="Chapman J."/>
            <person name="Damasceno C.M."/>
            <person name="Dorrance A.E."/>
            <person name="Dou D."/>
            <person name="Dickerman A.W."/>
            <person name="Dubchak I.L."/>
            <person name="Garbelotto M."/>
            <person name="Gijzen M."/>
            <person name="Gordon S.G."/>
            <person name="Govers F."/>
            <person name="Grunwald N.J."/>
            <person name="Huang W."/>
            <person name="Ivors K.L."/>
            <person name="Jones R.W."/>
            <person name="Kamoun S."/>
            <person name="Krampis K."/>
            <person name="Lamour K.H."/>
            <person name="Lee M.K."/>
            <person name="McDonald W.H."/>
            <person name="Medina M."/>
            <person name="Meijer H.J."/>
            <person name="Nordberg E.K."/>
            <person name="Maclean D.J."/>
            <person name="Ospina-Giraldo M.D."/>
            <person name="Morris P.F."/>
            <person name="Phuntumart V."/>
            <person name="Putnam N.H."/>
            <person name="Rash S."/>
            <person name="Rose J.K."/>
            <person name="Sakihama Y."/>
            <person name="Salamov A.A."/>
            <person name="Savidor A."/>
            <person name="Scheuring C.F."/>
            <person name="Smith B.M."/>
            <person name="Sobral B.W."/>
            <person name="Terry A."/>
            <person name="Torto-Alalibo T.A."/>
            <person name="Win J."/>
            <person name="Xu Z."/>
            <person name="Zhang H."/>
            <person name="Grigoriev I.V."/>
            <person name="Rokhsar D.S."/>
            <person name="Boore J.L."/>
        </authorList>
    </citation>
    <scope>NUCLEOTIDE SEQUENCE [LARGE SCALE GENOMIC DNA]</scope>
    <source>
        <strain evidence="16 17">P6497</strain>
    </source>
</reference>
<dbReference type="PRINTS" id="PR00417">
    <property type="entry name" value="PRTPISMRASEI"/>
</dbReference>
<dbReference type="AlphaFoldDB" id="G4YKY0"/>
<dbReference type="InterPro" id="IPR013826">
    <property type="entry name" value="Topo_IA_cen_sub3"/>
</dbReference>
<dbReference type="PROSITE" id="PS52039">
    <property type="entry name" value="TOPO_IA_2"/>
    <property type="match status" value="1"/>
</dbReference>
<keyword evidence="6" id="KW-0862">Zinc</keyword>
<evidence type="ECO:0000256" key="3">
    <source>
        <dbReference type="ARBA" id="ARBA00012891"/>
    </source>
</evidence>
<dbReference type="Gene3D" id="1.10.460.10">
    <property type="entry name" value="Topoisomerase I, domain 2"/>
    <property type="match status" value="1"/>
</dbReference>
<keyword evidence="9 11" id="KW-0413">Isomerase</keyword>
<evidence type="ECO:0000256" key="9">
    <source>
        <dbReference type="ARBA" id="ARBA00023235"/>
    </source>
</evidence>
<dbReference type="KEGG" id="psoj:PHYSODRAFT_470148"/>
<evidence type="ECO:0000256" key="2">
    <source>
        <dbReference type="ARBA" id="ARBA00009446"/>
    </source>
</evidence>
<dbReference type="FunFam" id="1.10.290.10:FF:000001">
    <property type="entry name" value="DNA topoisomerase"/>
    <property type="match status" value="1"/>
</dbReference>
<accession>G4YKY0</accession>
<organism evidence="16 17">
    <name type="scientific">Phytophthora sojae (strain P6497)</name>
    <name type="common">Soybean stem and root rot agent</name>
    <name type="synonym">Phytophthora megasperma f. sp. glycines</name>
    <dbReference type="NCBI Taxonomy" id="1094619"/>
    <lineage>
        <taxon>Eukaryota</taxon>
        <taxon>Sar</taxon>
        <taxon>Stramenopiles</taxon>
        <taxon>Oomycota</taxon>
        <taxon>Peronosporomycetes</taxon>
        <taxon>Peronosporales</taxon>
        <taxon>Peronosporaceae</taxon>
        <taxon>Phytophthora</taxon>
    </lineage>
</organism>
<evidence type="ECO:0000256" key="4">
    <source>
        <dbReference type="ARBA" id="ARBA00022723"/>
    </source>
</evidence>
<gene>
    <name evidence="16" type="ORF">PHYSODRAFT_470148</name>
</gene>
<dbReference type="SUPFAM" id="SSF56712">
    <property type="entry name" value="Prokaryotic type I DNA topoisomerase"/>
    <property type="match status" value="1"/>
</dbReference>
<sequence length="916" mass="103123">MKVLNVAEKPSVAKEIASILSLGRSQRVCAARFSKYNALFEFPYQIHGQQVQMVVTSVTGHIMELDFDASVRGWHSCDPVDLFTAPVCKRIRSDDTQKKIEKTLLKEARQSQWLVLWLDCDREGENIAYEVKCICERSNRRLRVFRARFSALIPRDIIHAVQNLAEPNEKLSLAVDARSEIDLRIGAAFTRFQTMRIQSRFPAIKQEKSVISYGPCQFPTLGFVVERFLKIQNFEREAFYYISVTHQQTDQPDAPTTTFKWKRGHLFDRMACLCIYECLVESQTATIESVDKRPSWKRKPLPLTTVELQKRASRWLRISSEATMKAAESLYNKGFISYPRTETSKFKEGTDLMSLVRLHENHQQWGNYVAQQLLDGGKYEAPRHGNSDDQAHPPIHPTKSVNVNTLSDPNEKKVYEFVTRHFLACCSRDAKGSQTSVVMRMLGESFTASGLMVEERNYLDIYKYEKWNASAIPVYQRGDVFHPSTVVMLSGETNPPPLLSEADLIAKMDSNGIGTDATIAEHIKTILKREYAIKVNNDTQFKPTTLGLALVLSYEHMGLELAKPVLRAAVSRMMENDCKAISLGRKEIQQVVRSCMDQMKSIFLEVTRSAAVLDQTFSEQFGQPVNQSAAPRLPPRMDVRPHPTVDRFPVRDQRRKRQRTPSGSTDTPRDQLQPHTAPSMTSDVPRCGDHGLPCAEREVSRDGPNKGRMFHVCPLPQGEQCDFFAWVSDSGSVVKCPGHGEPCAERTVRKEGPNKGRQFYTCRRSQTDNSCGYFQWKDEVVDTAAGPTMPTSTRGAAVVSNDAAPLCSGHNVSCILRTTRRPGPNQNREFYSCSFQGADSCGYFEWKDEMGSQRQRPTSSAMPLSAPGGDDNGTPKCGCGLPGVLLTCRNGVNKGRTFYKCPNPQGSQCDFFQWGS</sequence>
<dbReference type="GO" id="GO:0006265">
    <property type="term" value="P:DNA topological change"/>
    <property type="evidence" value="ECO:0007669"/>
    <property type="project" value="InterPro"/>
</dbReference>
<dbReference type="GO" id="GO:0008270">
    <property type="term" value="F:zinc ion binding"/>
    <property type="evidence" value="ECO:0007669"/>
    <property type="project" value="UniProtKB-KW"/>
</dbReference>
<dbReference type="Gene3D" id="1.10.290.10">
    <property type="entry name" value="Topoisomerase I, domain 4"/>
    <property type="match status" value="1"/>
</dbReference>
<evidence type="ECO:0000259" key="15">
    <source>
        <dbReference type="PROSITE" id="PS52039"/>
    </source>
</evidence>
<dbReference type="GO" id="GO:0006281">
    <property type="term" value="P:DNA repair"/>
    <property type="evidence" value="ECO:0007669"/>
    <property type="project" value="TreeGrafter"/>
</dbReference>
<dbReference type="GO" id="GO:0031422">
    <property type="term" value="C:RecQ family helicase-topoisomerase III complex"/>
    <property type="evidence" value="ECO:0007669"/>
    <property type="project" value="TreeGrafter"/>
</dbReference>
<name>G4YKY0_PHYSP</name>
<evidence type="ECO:0000313" key="17">
    <source>
        <dbReference type="Proteomes" id="UP000002640"/>
    </source>
</evidence>
<dbReference type="GO" id="GO:0005634">
    <property type="term" value="C:nucleus"/>
    <property type="evidence" value="ECO:0007669"/>
    <property type="project" value="TreeGrafter"/>
</dbReference>
<dbReference type="CDD" id="cd03362">
    <property type="entry name" value="TOPRIM_TopoIA_TopoIII"/>
    <property type="match status" value="1"/>
</dbReference>
<dbReference type="Pfam" id="PF01751">
    <property type="entry name" value="Toprim"/>
    <property type="match status" value="1"/>
</dbReference>
<protein>
    <recommendedName>
        <fullName evidence="3 11">DNA topoisomerase</fullName>
        <ecNumber evidence="3 11">5.6.2.1</ecNumber>
    </recommendedName>
</protein>
<dbReference type="Pfam" id="PF06839">
    <property type="entry name" value="Zn_ribbon_GRF"/>
    <property type="match status" value="4"/>
</dbReference>
<evidence type="ECO:0000256" key="8">
    <source>
        <dbReference type="ARBA" id="ARBA00023125"/>
    </source>
</evidence>
<feature type="domain" description="GRF-type" evidence="14">
    <location>
        <begin position="807"/>
        <end position="850"/>
    </location>
</feature>
<evidence type="ECO:0000256" key="6">
    <source>
        <dbReference type="ARBA" id="ARBA00022833"/>
    </source>
</evidence>
<dbReference type="InterPro" id="IPR013825">
    <property type="entry name" value="Topo_IA_cen_sub2"/>
</dbReference>
<feature type="domain" description="GRF-type" evidence="14">
    <location>
        <begin position="877"/>
        <end position="916"/>
    </location>
</feature>
<comment type="function">
    <text evidence="11">Introduces a single-strand break via transesterification at a target site in duplex DNA. Releases the supercoiling and torsional tension of DNA introduced during the DNA replication and transcription by transiently cleaving and rejoining one strand of the DNA duplex. The scissile phosphodiester is attacked by the catalytic tyrosine of the enzyme, resulting in the formation of a DNA-(5'-phosphotyrosyl)-enzyme intermediate and the expulsion of a 3'-OH DNA strand.</text>
</comment>
<dbReference type="EMBL" id="JH159151">
    <property type="protein sequence ID" value="EGZ29471.1"/>
    <property type="molecule type" value="Genomic_DNA"/>
</dbReference>
<dbReference type="PROSITE" id="PS50880">
    <property type="entry name" value="TOPRIM"/>
    <property type="match status" value="1"/>
</dbReference>
<dbReference type="InterPro" id="IPR013824">
    <property type="entry name" value="Topo_IA_cen_sub1"/>
</dbReference>
<keyword evidence="4" id="KW-0479">Metal-binding</keyword>
<dbReference type="GO" id="GO:0006310">
    <property type="term" value="P:DNA recombination"/>
    <property type="evidence" value="ECO:0007669"/>
    <property type="project" value="TreeGrafter"/>
</dbReference>
<dbReference type="InterPro" id="IPR006171">
    <property type="entry name" value="TOPRIM_dom"/>
</dbReference>
<dbReference type="Pfam" id="PF01131">
    <property type="entry name" value="Topoisom_bac"/>
    <property type="match status" value="1"/>
</dbReference>
<feature type="region of interest" description="Disordered" evidence="12">
    <location>
        <begin position="623"/>
        <end position="686"/>
    </location>
</feature>
<keyword evidence="7 11" id="KW-0799">Topoisomerase</keyword>
<dbReference type="InterPro" id="IPR034144">
    <property type="entry name" value="TOPRIM_TopoIII"/>
</dbReference>
<dbReference type="SMART" id="SM00436">
    <property type="entry name" value="TOP1Bc"/>
    <property type="match status" value="1"/>
</dbReference>
<dbReference type="RefSeq" id="XP_009516746.1">
    <property type="nucleotide sequence ID" value="XM_009518451.1"/>
</dbReference>
<feature type="domain" description="GRF-type" evidence="14">
    <location>
        <begin position="736"/>
        <end position="780"/>
    </location>
</feature>
<dbReference type="GO" id="GO:0003917">
    <property type="term" value="F:DNA topoisomerase type I (single strand cut, ATP-independent) activity"/>
    <property type="evidence" value="ECO:0007669"/>
    <property type="project" value="UniProtKB-EC"/>
</dbReference>
<dbReference type="Proteomes" id="UP000002640">
    <property type="component" value="Unassembled WGS sequence"/>
</dbReference>
<dbReference type="Gene3D" id="3.40.50.140">
    <property type="match status" value="1"/>
</dbReference>
<evidence type="ECO:0000256" key="5">
    <source>
        <dbReference type="ARBA" id="ARBA00022771"/>
    </source>
</evidence>
<dbReference type="InterPro" id="IPR000380">
    <property type="entry name" value="Topo_IA"/>
</dbReference>
<dbReference type="SMR" id="G4YKY0"/>
<keyword evidence="8 11" id="KW-0238">DNA-binding</keyword>
<dbReference type="EC" id="5.6.2.1" evidence="3 11"/>
<dbReference type="GeneID" id="20653913"/>
<dbReference type="InterPro" id="IPR013497">
    <property type="entry name" value="Topo_IA_cen"/>
</dbReference>
<dbReference type="Gene3D" id="2.70.20.10">
    <property type="entry name" value="Topoisomerase I, domain 3"/>
    <property type="match status" value="1"/>
</dbReference>
<dbReference type="SMART" id="SM00493">
    <property type="entry name" value="TOPRIM"/>
    <property type="match status" value="1"/>
</dbReference>
<dbReference type="InterPro" id="IPR023405">
    <property type="entry name" value="Topo_IA_core_domain"/>
</dbReference>
<evidence type="ECO:0000259" key="14">
    <source>
        <dbReference type="PROSITE" id="PS51999"/>
    </source>
</evidence>
<dbReference type="STRING" id="1094619.G4YKY0"/>
<dbReference type="PANTHER" id="PTHR11390:SF21">
    <property type="entry name" value="DNA TOPOISOMERASE 3-ALPHA"/>
    <property type="match status" value="1"/>
</dbReference>
<dbReference type="CDD" id="cd00186">
    <property type="entry name" value="TOP1Ac"/>
    <property type="match status" value="1"/>
</dbReference>
<feature type="domain" description="GRF-type" evidence="14">
    <location>
        <begin position="687"/>
        <end position="730"/>
    </location>
</feature>
<feature type="domain" description="Toprim" evidence="13">
    <location>
        <begin position="2"/>
        <end position="150"/>
    </location>
</feature>
<dbReference type="InterPro" id="IPR003602">
    <property type="entry name" value="Topo_IA_DNA-bd_dom"/>
</dbReference>